<feature type="coiled-coil region" evidence="1">
    <location>
        <begin position="431"/>
        <end position="493"/>
    </location>
</feature>
<evidence type="ECO:0000313" key="4">
    <source>
        <dbReference type="Proteomes" id="UP000009168"/>
    </source>
</evidence>
<dbReference type="Proteomes" id="UP000009168">
    <property type="component" value="Unassembled WGS sequence"/>
</dbReference>
<evidence type="ECO:0000256" key="1">
    <source>
        <dbReference type="SAM" id="Coils"/>
    </source>
</evidence>
<evidence type="ECO:0000256" key="2">
    <source>
        <dbReference type="SAM" id="MobiDB-lite"/>
    </source>
</evidence>
<dbReference type="InParanoid" id="Q23WU9"/>
<sequence>MSYQQENFHLVRGKLLAVMTVQFAESQSEDIEIYQNDDPRKLAEEFIQKNQFDESILEIIVENININKNLAMEEYNKNPDNFKVQKDSDFNNCDQGEEHQAQQKPNEKQNDAIKNIQNDSFIQQKLINQQNNYNIQNKENSDDSHNHFIESFQNQEDFKGVNNLQQKEDDDYQAYQYNLMMTQKAEQFLQQKNSFQWQQNDFKKQKSDFQSQKNQDFQQNNQVRVIDNNDFSSSPANKLQLIRNQFKKNKVSDKNQSTSQSPNTSFQKQKMQSDRALFEQSQKENTAKTCFSQKDDIYNSPQIIDANLTSKKKLMTQSSRSKSPNYLASSLSTSASIKNKDVGYIEKIIQKNYQNQFQNIFEQSNNYNTKSTSTYRILHNTENDPKPFQPQISKRSQQIAMEKNKDTSPAFIRLHNQKIKTFIIQAEPPQNENFEQTKQNLNKEKASDKSNTTSKKLSQLEIMEMSERMHLQAKRHEDKLKQLKLFYEKMEKEQLQQDFGKLYIAKKSKSPQKKSHGIIQKEKQSQKEDKRTADWNQMKQNENNIQQFYYKSRTPERLKIQQNLNVRKSSQSPIPSNKSKTQILTPKQQNKICYSPNKTKQNNTYQPQQMQMLLSSDNFYNSRSPNKNQGKGHEHLAYRSDDQVKMSHMTIHTLKIDSLRKQKRINDIFTVLDSDADGFISSNKINVTALPPPLLKIISPILYEMEEYNFNLSYEDFIGSIQLLEKVINFQSFSNQISQNLIFYQTLSDKQLEILYYQTDDSTKYKFYKQKQLTNIVNQFQKILISK</sequence>
<keyword evidence="1" id="KW-0175">Coiled coil</keyword>
<protein>
    <recommendedName>
        <fullName evidence="5">EF-hand domain-containing protein</fullName>
    </recommendedName>
</protein>
<feature type="region of interest" description="Disordered" evidence="2">
    <location>
        <begin position="248"/>
        <end position="285"/>
    </location>
</feature>
<feature type="region of interest" description="Disordered" evidence="2">
    <location>
        <begin position="200"/>
        <end position="220"/>
    </location>
</feature>
<dbReference type="KEGG" id="tet:TTHERM_00777060"/>
<dbReference type="AlphaFoldDB" id="Q23WU9"/>
<reference evidence="4" key="1">
    <citation type="journal article" date="2006" name="PLoS Biol.">
        <title>Macronuclear genome sequence of the ciliate Tetrahymena thermophila, a model eukaryote.</title>
        <authorList>
            <person name="Eisen J.A."/>
            <person name="Coyne R.S."/>
            <person name="Wu M."/>
            <person name="Wu D."/>
            <person name="Thiagarajan M."/>
            <person name="Wortman J.R."/>
            <person name="Badger J.H."/>
            <person name="Ren Q."/>
            <person name="Amedeo P."/>
            <person name="Jones K.M."/>
            <person name="Tallon L.J."/>
            <person name="Delcher A.L."/>
            <person name="Salzberg S.L."/>
            <person name="Silva J.C."/>
            <person name="Haas B.J."/>
            <person name="Majoros W.H."/>
            <person name="Farzad M."/>
            <person name="Carlton J.M."/>
            <person name="Smith R.K. Jr."/>
            <person name="Garg J."/>
            <person name="Pearlman R.E."/>
            <person name="Karrer K.M."/>
            <person name="Sun L."/>
            <person name="Manning G."/>
            <person name="Elde N.C."/>
            <person name="Turkewitz A.P."/>
            <person name="Asai D.J."/>
            <person name="Wilkes D.E."/>
            <person name="Wang Y."/>
            <person name="Cai H."/>
            <person name="Collins K."/>
            <person name="Stewart B.A."/>
            <person name="Lee S.R."/>
            <person name="Wilamowska K."/>
            <person name="Weinberg Z."/>
            <person name="Ruzzo W.L."/>
            <person name="Wloga D."/>
            <person name="Gaertig J."/>
            <person name="Frankel J."/>
            <person name="Tsao C.-C."/>
            <person name="Gorovsky M.A."/>
            <person name="Keeling P.J."/>
            <person name="Waller R.F."/>
            <person name="Patron N.J."/>
            <person name="Cherry J.M."/>
            <person name="Stover N.A."/>
            <person name="Krieger C.J."/>
            <person name="del Toro C."/>
            <person name="Ryder H.F."/>
            <person name="Williamson S.C."/>
            <person name="Barbeau R.A."/>
            <person name="Hamilton E.P."/>
            <person name="Orias E."/>
        </authorList>
    </citation>
    <scope>NUCLEOTIDE SEQUENCE [LARGE SCALE GENOMIC DNA]</scope>
    <source>
        <strain evidence="4">SB210</strain>
    </source>
</reference>
<feature type="compositionally biased region" description="Basic residues" evidence="2">
    <location>
        <begin position="507"/>
        <end position="516"/>
    </location>
</feature>
<dbReference type="RefSeq" id="XP_001021241.2">
    <property type="nucleotide sequence ID" value="XM_001021241.2"/>
</dbReference>
<feature type="region of interest" description="Disordered" evidence="2">
    <location>
        <begin position="564"/>
        <end position="604"/>
    </location>
</feature>
<feature type="compositionally biased region" description="Basic and acidic residues" evidence="2">
    <location>
        <begin position="271"/>
        <end position="285"/>
    </location>
</feature>
<evidence type="ECO:0008006" key="5">
    <source>
        <dbReference type="Google" id="ProtNLM"/>
    </source>
</evidence>
<feature type="compositionally biased region" description="Basic and acidic residues" evidence="2">
    <location>
        <begin position="519"/>
        <end position="533"/>
    </location>
</feature>
<evidence type="ECO:0000313" key="3">
    <source>
        <dbReference type="EMBL" id="EAS00996.2"/>
    </source>
</evidence>
<keyword evidence="4" id="KW-1185">Reference proteome</keyword>
<dbReference type="GeneID" id="7823820"/>
<dbReference type="HOGENOM" id="CLU_358092_0_0_1"/>
<gene>
    <name evidence="3" type="ORF">TTHERM_00777060</name>
</gene>
<proteinExistence type="predicted"/>
<organism evidence="3 4">
    <name type="scientific">Tetrahymena thermophila (strain SB210)</name>
    <dbReference type="NCBI Taxonomy" id="312017"/>
    <lineage>
        <taxon>Eukaryota</taxon>
        <taxon>Sar</taxon>
        <taxon>Alveolata</taxon>
        <taxon>Ciliophora</taxon>
        <taxon>Intramacronucleata</taxon>
        <taxon>Oligohymenophorea</taxon>
        <taxon>Hymenostomatida</taxon>
        <taxon>Tetrahymenina</taxon>
        <taxon>Tetrahymenidae</taxon>
        <taxon>Tetrahymena</taxon>
    </lineage>
</organism>
<feature type="region of interest" description="Disordered" evidence="2">
    <location>
        <begin position="507"/>
        <end position="540"/>
    </location>
</feature>
<accession>Q23WU9</accession>
<name>Q23WU9_TETTS</name>
<feature type="compositionally biased region" description="Polar residues" evidence="2">
    <location>
        <begin position="254"/>
        <end position="270"/>
    </location>
</feature>
<dbReference type="EMBL" id="GG662606">
    <property type="protein sequence ID" value="EAS00996.2"/>
    <property type="molecule type" value="Genomic_DNA"/>
</dbReference>